<evidence type="ECO:0000313" key="6">
    <source>
        <dbReference type="Proteomes" id="UP000772618"/>
    </source>
</evidence>
<dbReference type="InterPro" id="IPR036390">
    <property type="entry name" value="WH_DNA-bd_sf"/>
</dbReference>
<feature type="domain" description="HTH arsR-type" evidence="4">
    <location>
        <begin position="1"/>
        <end position="92"/>
    </location>
</feature>
<protein>
    <submittedName>
        <fullName evidence="5">ArsR family transcriptional regulator</fullName>
    </submittedName>
</protein>
<evidence type="ECO:0000256" key="1">
    <source>
        <dbReference type="ARBA" id="ARBA00023015"/>
    </source>
</evidence>
<organism evidence="5 6">
    <name type="scientific">Chryseosolibacter indicus</name>
    <dbReference type="NCBI Taxonomy" id="2782351"/>
    <lineage>
        <taxon>Bacteria</taxon>
        <taxon>Pseudomonadati</taxon>
        <taxon>Bacteroidota</taxon>
        <taxon>Cytophagia</taxon>
        <taxon>Cytophagales</taxon>
        <taxon>Chryseotaleaceae</taxon>
        <taxon>Chryseosolibacter</taxon>
    </lineage>
</organism>
<dbReference type="PRINTS" id="PR00778">
    <property type="entry name" value="HTHARSR"/>
</dbReference>
<gene>
    <name evidence="5" type="ORF">KK060_10320</name>
</gene>
<dbReference type="InterPro" id="IPR011991">
    <property type="entry name" value="ArsR-like_HTH"/>
</dbReference>
<dbReference type="InterPro" id="IPR001845">
    <property type="entry name" value="HTH_ArsR_DNA-bd_dom"/>
</dbReference>
<dbReference type="NCBIfam" id="NF033788">
    <property type="entry name" value="HTH_metalloreg"/>
    <property type="match status" value="1"/>
</dbReference>
<keyword evidence="6" id="KW-1185">Reference proteome</keyword>
<dbReference type="Proteomes" id="UP000772618">
    <property type="component" value="Unassembled WGS sequence"/>
</dbReference>
<dbReference type="PROSITE" id="PS50987">
    <property type="entry name" value="HTH_ARSR_2"/>
    <property type="match status" value="1"/>
</dbReference>
<dbReference type="SUPFAM" id="SSF46785">
    <property type="entry name" value="Winged helix' DNA-binding domain"/>
    <property type="match status" value="1"/>
</dbReference>
<keyword evidence="2" id="KW-0238">DNA-binding</keyword>
<dbReference type="EMBL" id="JAHESD010000018">
    <property type="protein sequence ID" value="MBT1703676.1"/>
    <property type="molecule type" value="Genomic_DNA"/>
</dbReference>
<dbReference type="Gene3D" id="1.10.10.10">
    <property type="entry name" value="Winged helix-like DNA-binding domain superfamily/Winged helix DNA-binding domain"/>
    <property type="match status" value="1"/>
</dbReference>
<dbReference type="PANTHER" id="PTHR33154:SF33">
    <property type="entry name" value="TRANSCRIPTIONAL REPRESSOR SDPR"/>
    <property type="match status" value="1"/>
</dbReference>
<reference evidence="5 6" key="1">
    <citation type="submission" date="2021-05" db="EMBL/GenBank/DDBJ databases">
        <title>A Polyphasic approach of four new species of the genus Ohtaekwangia: Ohtaekwangia histidinii sp. nov., Ohtaekwangia cretensis sp. nov., Ohtaekwangia indiensis sp. nov., Ohtaekwangia reichenbachii sp. nov. from diverse environment.</title>
        <authorList>
            <person name="Octaviana S."/>
        </authorList>
    </citation>
    <scope>NUCLEOTIDE SEQUENCE [LARGE SCALE GENOMIC DNA]</scope>
    <source>
        <strain evidence="5 6">PWU20</strain>
    </source>
</reference>
<evidence type="ECO:0000259" key="4">
    <source>
        <dbReference type="PROSITE" id="PS50987"/>
    </source>
</evidence>
<dbReference type="InterPro" id="IPR051081">
    <property type="entry name" value="HTH_MetalResp_TranReg"/>
</dbReference>
<dbReference type="PANTHER" id="PTHR33154">
    <property type="entry name" value="TRANSCRIPTIONAL REGULATOR, ARSR FAMILY"/>
    <property type="match status" value="1"/>
</dbReference>
<proteinExistence type="predicted"/>
<evidence type="ECO:0000256" key="3">
    <source>
        <dbReference type="ARBA" id="ARBA00023163"/>
    </source>
</evidence>
<dbReference type="RefSeq" id="WP_254153638.1">
    <property type="nucleotide sequence ID" value="NZ_JAHESD010000018.1"/>
</dbReference>
<dbReference type="SMART" id="SM00418">
    <property type="entry name" value="HTH_ARSR"/>
    <property type="match status" value="1"/>
</dbReference>
<evidence type="ECO:0000256" key="2">
    <source>
        <dbReference type="ARBA" id="ARBA00023125"/>
    </source>
</evidence>
<evidence type="ECO:0000313" key="5">
    <source>
        <dbReference type="EMBL" id="MBT1703676.1"/>
    </source>
</evidence>
<comment type="caution">
    <text evidence="5">The sequence shown here is derived from an EMBL/GenBank/DDBJ whole genome shotgun (WGS) entry which is preliminary data.</text>
</comment>
<dbReference type="InterPro" id="IPR036388">
    <property type="entry name" value="WH-like_DNA-bd_sf"/>
</dbReference>
<dbReference type="CDD" id="cd00090">
    <property type="entry name" value="HTH_ARSR"/>
    <property type="match status" value="1"/>
</dbReference>
<keyword evidence="1" id="KW-0805">Transcription regulation</keyword>
<keyword evidence="3" id="KW-0804">Transcription</keyword>
<name>A0ABS5VR94_9BACT</name>
<sequence length="92" mass="10615">MNAKKAEKISKALGDPNRLIIIQEIRKKGDPLYCCDIDNVLNLAQPSICHHMKLLTDTEIVISEKQGRNVRYTLNDKLLDEYIDFLKCLKKD</sequence>
<dbReference type="Pfam" id="PF01022">
    <property type="entry name" value="HTH_5"/>
    <property type="match status" value="1"/>
</dbReference>
<accession>A0ABS5VR94</accession>